<sequence>MFAGKPILADVSCPPLPPPAPIPPPPPKFNNVGKPPTGPVKDNLKKLGGKPNIDLDDFLNSIKGGFRLRSTADLTVDKSGLILDDETLEFIKSVKNESSSGSENGIAKTLYTIKEPEAAPALPLCPPPPPPPMTMIKKVVKVERKPITNPKLLNLGKGCVNANLDRDEFLNSIKGGRKLNKVEVVEKANLHFDEDELKHLAKIRDESKISNSSLSLSTHCSSEDMMNDEQNRQSNLSFPSSIATSTSSLINLDNYSSTSSLPLESSAASYEPSPRKPFKYKVRDVREETPPSNIDAGWKDEELKFTKEKIESEIPKGSARARIAMLAKLTSSTESLASNHSSSIGSTKGKASSIKSKFEQADKNANKEISKLNVETMSKSVVKSNADSNKFNVIKSEPKRQTIEESLSEEEECEKMMSYNSVVEEKPIPKPLDKGFLSVFNNESKGLSSSQSSTRLNPSPLDKTTLNAKFGGNKTSLDASTNKLMPGSNSCRSSPKPLDKTAINELFVTENANNHGKRSVSANANLNKPTAPINSVFLNKETDKDSKSIITSKIAKSPIENNIAEKTAKFSNASPSEVEKTKIVPKFSVKSIDPIIPKPKVEINGKPEPLIKKEADLRKEIAKIEPKKEIAKIEPKKEIAVIEPKNHSAKTEPKITKKIEPTISASTTKTESKAKVPIKMATPLTDSKANVSKQLESNNSCPSKPLIIDIKPIKPASESFSTNVGFKDTKSKTASTLPVKNTQHSTLSPLSVDTSAVSPSMSQYKTAPSSANTFCSTSSTPTSSSPSMSPESARSSSSNDTKSFKSIRDSVSPPSSNFTRYTPKPLNTTGTNAVRFEQLRKSFNTRVDATPVVPKATKNTNGTPDSGEHIWKQAVANKTNQQKKGEKNVSFCLLNSANNGEIFKDIVLPVKFPLTVLESYPPIQFASTPCETIKLKSCQASFNSFLGVNEALAADWTNPTLMEQIFVSLYKPDLDSGMMKLCAARSRLVQCLGTMYNSCMNRFYFVQNGLDIQSASTYVSLFKELEFQCAGGLLETTNDWDCIYKTWSNAAYKNIINYCLEELNDSIGKDPASFCIDGQSFVNCVGLPVQAFCKDSVAWWSCERARIAFQIDGYCPDISCAKEFNTDF</sequence>
<organism evidence="1 2">
    <name type="scientific">Rhabditophanes sp. KR3021</name>
    <dbReference type="NCBI Taxonomy" id="114890"/>
    <lineage>
        <taxon>Eukaryota</taxon>
        <taxon>Metazoa</taxon>
        <taxon>Ecdysozoa</taxon>
        <taxon>Nematoda</taxon>
        <taxon>Chromadorea</taxon>
        <taxon>Rhabditida</taxon>
        <taxon>Tylenchina</taxon>
        <taxon>Panagrolaimomorpha</taxon>
        <taxon>Strongyloidoidea</taxon>
        <taxon>Alloionematidae</taxon>
        <taxon>Rhabditophanes</taxon>
    </lineage>
</organism>
<name>A0AC35U5L0_9BILA</name>
<evidence type="ECO:0000313" key="1">
    <source>
        <dbReference type="Proteomes" id="UP000095286"/>
    </source>
</evidence>
<reference evidence="2" key="1">
    <citation type="submission" date="2016-11" db="UniProtKB">
        <authorList>
            <consortium name="WormBaseParasite"/>
        </authorList>
    </citation>
    <scope>IDENTIFICATION</scope>
    <source>
        <strain evidence="2">KR3021</strain>
    </source>
</reference>
<protein>
    <submittedName>
        <fullName evidence="2">WH2 domain-containing protein</fullName>
    </submittedName>
</protein>
<dbReference type="Proteomes" id="UP000095286">
    <property type="component" value="Unplaced"/>
</dbReference>
<proteinExistence type="predicted"/>
<dbReference type="WBParaSite" id="RSKR_0000772800.1">
    <property type="protein sequence ID" value="RSKR_0000772800.1"/>
    <property type="gene ID" value="RSKR_0000772800"/>
</dbReference>
<accession>A0AC35U5L0</accession>
<evidence type="ECO:0000313" key="2">
    <source>
        <dbReference type="WBParaSite" id="RSKR_0000772800.1"/>
    </source>
</evidence>